<protein>
    <submittedName>
        <fullName evidence="9">Chromate transporter</fullName>
    </submittedName>
</protein>
<dbReference type="PANTHER" id="PTHR43663:SF1">
    <property type="entry name" value="CHROMATE TRANSPORTER"/>
    <property type="match status" value="1"/>
</dbReference>
<name>A0ABV7G0L1_9PROT</name>
<evidence type="ECO:0000256" key="2">
    <source>
        <dbReference type="ARBA" id="ARBA00005262"/>
    </source>
</evidence>
<feature type="transmembrane region" description="Helical" evidence="8">
    <location>
        <begin position="159"/>
        <end position="175"/>
    </location>
</feature>
<evidence type="ECO:0000256" key="7">
    <source>
        <dbReference type="ARBA" id="ARBA00023136"/>
    </source>
</evidence>
<dbReference type="RefSeq" id="WP_379595464.1">
    <property type="nucleotide sequence ID" value="NZ_JBHRTN010000008.1"/>
</dbReference>
<evidence type="ECO:0000256" key="5">
    <source>
        <dbReference type="ARBA" id="ARBA00022692"/>
    </source>
</evidence>
<comment type="similarity">
    <text evidence="2">Belongs to the chromate ion transporter (CHR) (TC 2.A.51) family.</text>
</comment>
<dbReference type="InterPro" id="IPR003370">
    <property type="entry name" value="Chromate_transpt"/>
</dbReference>
<feature type="transmembrane region" description="Helical" evidence="8">
    <location>
        <begin position="135"/>
        <end position="152"/>
    </location>
</feature>
<keyword evidence="10" id="KW-1185">Reference proteome</keyword>
<dbReference type="PROSITE" id="PS01036">
    <property type="entry name" value="HSP70_3"/>
    <property type="match status" value="1"/>
</dbReference>
<comment type="caution">
    <text evidence="9">The sequence shown here is derived from an EMBL/GenBank/DDBJ whole genome shotgun (WGS) entry which is preliminary data.</text>
</comment>
<comment type="subcellular location">
    <subcellularLocation>
        <location evidence="1">Cell membrane</location>
        <topology evidence="1">Multi-pass membrane protein</topology>
    </subcellularLocation>
</comment>
<feature type="transmembrane region" description="Helical" evidence="8">
    <location>
        <begin position="111"/>
        <end position="129"/>
    </location>
</feature>
<dbReference type="PANTHER" id="PTHR43663">
    <property type="entry name" value="CHROMATE TRANSPORT PROTEIN-RELATED"/>
    <property type="match status" value="1"/>
</dbReference>
<keyword evidence="5 8" id="KW-0812">Transmembrane</keyword>
<dbReference type="Proteomes" id="UP001595593">
    <property type="component" value="Unassembled WGS sequence"/>
</dbReference>
<feature type="transmembrane region" description="Helical" evidence="8">
    <location>
        <begin position="48"/>
        <end position="71"/>
    </location>
</feature>
<feature type="transmembrane region" description="Helical" evidence="8">
    <location>
        <begin position="6"/>
        <end position="27"/>
    </location>
</feature>
<keyword evidence="7 8" id="KW-0472">Membrane</keyword>
<keyword evidence="4" id="KW-1003">Cell membrane</keyword>
<evidence type="ECO:0000256" key="4">
    <source>
        <dbReference type="ARBA" id="ARBA00022475"/>
    </source>
</evidence>
<comment type="similarity">
    <text evidence="3">Belongs to the heat shock protein 70 family.</text>
</comment>
<accession>A0ABV7G0L1</accession>
<dbReference type="Pfam" id="PF02417">
    <property type="entry name" value="Chromate_transp"/>
    <property type="match status" value="1"/>
</dbReference>
<evidence type="ECO:0000313" key="9">
    <source>
        <dbReference type="EMBL" id="MFC3125031.1"/>
    </source>
</evidence>
<feature type="transmembrane region" description="Helical" evidence="8">
    <location>
        <begin position="77"/>
        <end position="99"/>
    </location>
</feature>
<dbReference type="EMBL" id="JBHRTN010000008">
    <property type="protein sequence ID" value="MFC3125031.1"/>
    <property type="molecule type" value="Genomic_DNA"/>
</dbReference>
<evidence type="ECO:0000256" key="6">
    <source>
        <dbReference type="ARBA" id="ARBA00022989"/>
    </source>
</evidence>
<keyword evidence="6 8" id="KW-1133">Transmembrane helix</keyword>
<evidence type="ECO:0000256" key="8">
    <source>
        <dbReference type="SAM" id="Phobius"/>
    </source>
</evidence>
<gene>
    <name evidence="9" type="ORF">ACFOD4_08160</name>
</gene>
<dbReference type="InterPro" id="IPR052518">
    <property type="entry name" value="CHR_Transporter"/>
</dbReference>
<dbReference type="InterPro" id="IPR018181">
    <property type="entry name" value="Heat_shock_70_CS"/>
</dbReference>
<sequence>MTGTLAALALIFTQLSLLAFGGGNTILPEMQRQVVELHQWMSAQQFSALFALAQAAPGPNMMVVPLVGWHVAGWPGLLVTSIAKFGPSSLVTALVLHVWNRFREAPMRRTVQAGLLPVTAGLVAASAAIIVEATALNAVLAGIAALVAVLNLTTKLHPLLLLAAGALLGLTGIGQG</sequence>
<organism evidence="9 10">
    <name type="scientific">Teichococcus globiformis</name>
    <dbReference type="NCBI Taxonomy" id="2307229"/>
    <lineage>
        <taxon>Bacteria</taxon>
        <taxon>Pseudomonadati</taxon>
        <taxon>Pseudomonadota</taxon>
        <taxon>Alphaproteobacteria</taxon>
        <taxon>Acetobacterales</taxon>
        <taxon>Roseomonadaceae</taxon>
        <taxon>Roseomonas</taxon>
    </lineage>
</organism>
<evidence type="ECO:0000256" key="3">
    <source>
        <dbReference type="ARBA" id="ARBA00007381"/>
    </source>
</evidence>
<reference evidence="10" key="1">
    <citation type="journal article" date="2019" name="Int. J. Syst. Evol. Microbiol.">
        <title>The Global Catalogue of Microorganisms (GCM) 10K type strain sequencing project: providing services to taxonomists for standard genome sequencing and annotation.</title>
        <authorList>
            <consortium name="The Broad Institute Genomics Platform"/>
            <consortium name="The Broad Institute Genome Sequencing Center for Infectious Disease"/>
            <person name="Wu L."/>
            <person name="Ma J."/>
        </authorList>
    </citation>
    <scope>NUCLEOTIDE SEQUENCE [LARGE SCALE GENOMIC DNA]</scope>
    <source>
        <strain evidence="10">KCTC 52094</strain>
    </source>
</reference>
<proteinExistence type="inferred from homology"/>
<evidence type="ECO:0000313" key="10">
    <source>
        <dbReference type="Proteomes" id="UP001595593"/>
    </source>
</evidence>
<evidence type="ECO:0000256" key="1">
    <source>
        <dbReference type="ARBA" id="ARBA00004651"/>
    </source>
</evidence>